<evidence type="ECO:0000313" key="9">
    <source>
        <dbReference type="RefSeq" id="XP_011101187.1"/>
    </source>
</evidence>
<dbReference type="KEGG" id="sind:105179268"/>
<dbReference type="RefSeq" id="XP_011101187.1">
    <property type="nucleotide sequence ID" value="XM_011102885.2"/>
</dbReference>
<dbReference type="InterPro" id="IPR011989">
    <property type="entry name" value="ARM-like"/>
</dbReference>
<evidence type="ECO:0000256" key="2">
    <source>
        <dbReference type="ARBA" id="ARBA00010559"/>
    </source>
</evidence>
<dbReference type="InParanoid" id="A0A6I9UP26"/>
<evidence type="ECO:0000256" key="4">
    <source>
        <dbReference type="ARBA" id="ARBA00022552"/>
    </source>
</evidence>
<evidence type="ECO:0000256" key="5">
    <source>
        <dbReference type="ARBA" id="ARBA00023242"/>
    </source>
</evidence>
<comment type="similarity">
    <text evidence="2">Belongs to the HEATR1/UTP10 family.</text>
</comment>
<dbReference type="GO" id="GO:0032040">
    <property type="term" value="C:small-subunit processome"/>
    <property type="evidence" value="ECO:0007669"/>
    <property type="project" value="TreeGrafter"/>
</dbReference>
<dbReference type="GO" id="GO:0030686">
    <property type="term" value="C:90S preribosome"/>
    <property type="evidence" value="ECO:0007669"/>
    <property type="project" value="TreeGrafter"/>
</dbReference>
<reference evidence="9" key="1">
    <citation type="submission" date="2025-08" db="UniProtKB">
        <authorList>
            <consortium name="RefSeq"/>
        </authorList>
    </citation>
    <scope>IDENTIFICATION</scope>
</reference>
<dbReference type="InterPro" id="IPR022125">
    <property type="entry name" value="U3snoRNP10_N"/>
</dbReference>
<sequence length="2144" mass="239799">MAGTSISSQLKAIKDVLNVSTDPEPGRRRPLTRPSVLFDAKTAADIDLDTILNIALSGLEVLINMEERFRNYKNDLFSYQSKELDRELVGQEENNRINASISSYLRLLSGYLESHSSLKTLEYLIRRYKVHVYNAEDLILCALPYHDTHVFVQIVQLINTGNNRWKFLDGVKTSGARPPREVIVQQCIRDLGVLEAICNYATPVKKIQPSKHVIGFCTAVIFEVLGLVTIDNNIVKRILPYVNSGLQPGARGLNQKAGALMIVSLLAQKAALGPNVVKSLLHSVADIARVEAKERGDLQWLRMSFMTVITIVQLQSVEIIPKKTMDVLSDIRDISGILSGLTKDFNIDKFLAVFLDSLLEYSASDDLCHRTLLSIIETVPVKVYVNRIVSRLLSMSMKIPQGKVNSVSSESGNHGKQILVSICEKYPNESRGAFYNFLKDAKLQSKKVSSGYDLLCKIVDEHLDSSQEISNPKVLFALEHSEAEIRRSAVLGLDVVNILRQKATGSKKFDAIQDALFRRLYDDDLNVVLAVLELKNLSEILSSAHLIEAVKYVLQRCIETLLSGPLTNTSPMGNAALSCLQQVIKNFKDQEEYVMILATTIFPLLLIRPKTQRLNLKALELAKELKWPLYESLVLLPGSEKKLDLGRISSINIENINRLAEMFSLSPEEYMPWLVKCCDSHELSRTLFFLVLLQSLKVLKMGVGQFSAFLDSCLPILKNEWEMLESMGISAEQSKKRIMDSDCRGILDDLGINVKDLNAEILSCLFLRLSEAFIAAASEDVSLDMKGVWECKLQELFLFFACHSKDAFRKHLEYLFMKCKSSLARIMLKLFTEEGLAIFLQSFSHICSQLDESSAGQFLADFPSVLIPLSSDNQNVRAAAMSCIEELFALWSRISRNGNNRTWLHFLGELLCLIIQQKKILLSDREILASFFSSLLGSSSDSLLVQDAIGKRFDVSTKDDILVFMVGHALGLSSHAKLKILSLIKGMGSKLMSISGVRSLLNDLLESRRQYYLSDGKLCHRLSQNEVDILCLLLESCTRPASSHEVHDCGEFILKALQVNGAEDSSIVEPCMTVLRNLSSSLYGDMKTETQEHIFRNLLILFRSANGDIQNSTRDALLRINLDCSIVGRVLDSILDQKIYSVGSSHRKKQKKQVKLQDPDQSNYATPKTESTLSMLTAFLDVLLMKKNIDNRTSLVGPLFKLLHLIFTNNEWMLKAADQDKVSIVSSGTPQTVPDAASYVQQSLLLTLEDISTSIGNDIPYKDIVHHFDLPLLVRCARTSGNAITRNHVFSLITTLVKIVPDKVLDQILDILSAIGESTVTQWDSHSQCVFEGLISAVIPCWLSRTKNTEQLLQIFVDLLPQVAEHRRFSIIAHILRTLGEAESLGSLLFLLFHSLISRKSLRSLLVSEQSLDNLTLVISKQWEYEFALQLYEQYSCTIWLPSLILALQKIGSNGLSEDTFMQMLVAMQFVANKLRDPEISYKLETDEDLSNIQSMVAELMEQVVYHLRLVDLKKKHIGVPAMVKNELKEYIRDILKTLTTDLLPSTYFTIMVKLIRNVDKNVRKKALGLLCETVKDLGTNAKLVKKGSSSSFRSLWLNLNETSLGSFDNLCLEILTLLDASDDDSSTSLNLAAISALEVLANRFPSHDRVYSVCLGSVCKRICSDNSSLSSHCLRATGALVNALGPRALPELSKVMECLLRRSRDISSMAVETKRTVNGATGSSNSVESLFMSILLTLEAVVNKLAGFLNPYLADILRLVVLHPLLFSSYELKLKLKADIVRKLITEKIPVRLLLPPVLSMYSDAIKSGESSLSIVFEMLGNLVGSMDRSSIGVYHAKVFDLCLLALDLRHQNPDSIQKIDVVEQNVINAVVTLTMKLTETMFRPLFIKTIEWSGLNVEGDENSPVKANSRAISFYSLVNKLAESHRSLFVPYFKYLLDGCVRGLAGTEDIKPGLTQKKKKAKLSYNAKDRDDALSLQAWHLRALILSSLHKCFLYDTGSAKFLDSSNFQVLLKPLVSQLVMDPPVSIENHPNVPSVKEVDELLVACVGQMAVTAGSDLLWKPLNHEVLMHTRSEKVRARILGLRIVKSLLENLKEEYLVLLPETIPFLGELLEDAELSVKSLAQEILKEMETMSGESLRQYL</sequence>
<organism evidence="8 9">
    <name type="scientific">Sesamum indicum</name>
    <name type="common">Oriental sesame</name>
    <name type="synonym">Sesamum orientale</name>
    <dbReference type="NCBI Taxonomy" id="4182"/>
    <lineage>
        <taxon>Eukaryota</taxon>
        <taxon>Viridiplantae</taxon>
        <taxon>Streptophyta</taxon>
        <taxon>Embryophyta</taxon>
        <taxon>Tracheophyta</taxon>
        <taxon>Spermatophyta</taxon>
        <taxon>Magnoliopsida</taxon>
        <taxon>eudicotyledons</taxon>
        <taxon>Gunneridae</taxon>
        <taxon>Pentapetalae</taxon>
        <taxon>asterids</taxon>
        <taxon>lamiids</taxon>
        <taxon>Lamiales</taxon>
        <taxon>Pedaliaceae</taxon>
        <taxon>Sesamum</taxon>
    </lineage>
</organism>
<dbReference type="InterPro" id="IPR056384">
    <property type="entry name" value="ARM_At3g06530"/>
</dbReference>
<evidence type="ECO:0000256" key="3">
    <source>
        <dbReference type="ARBA" id="ARBA00022517"/>
    </source>
</evidence>
<name>A0A6I9UP26_SESIN</name>
<dbReference type="InterPro" id="IPR056473">
    <property type="entry name" value="HEAT_Utp10/HEAT1"/>
</dbReference>
<keyword evidence="6" id="KW-0687">Ribonucleoprotein</keyword>
<keyword evidence="5" id="KW-0539">Nucleus</keyword>
<dbReference type="GeneID" id="105179268"/>
<dbReference type="Pfam" id="PF23243">
    <property type="entry name" value="HEAT_HEATR1"/>
    <property type="match status" value="1"/>
</dbReference>
<proteinExistence type="inferred from homology"/>
<evidence type="ECO:0000313" key="8">
    <source>
        <dbReference type="Proteomes" id="UP000504604"/>
    </source>
</evidence>
<dbReference type="InterPro" id="IPR016024">
    <property type="entry name" value="ARM-type_fold"/>
</dbReference>
<feature type="domain" description="BP28 C-terminal" evidence="7">
    <location>
        <begin position="1830"/>
        <end position="2002"/>
    </location>
</feature>
<protein>
    <submittedName>
        <fullName evidence="9">Uncharacterized protein At3g06530</fullName>
    </submittedName>
</protein>
<gene>
    <name evidence="9" type="primary">LOC105179268</name>
</gene>
<accession>A0A6I9UP26</accession>
<dbReference type="Proteomes" id="UP000504604">
    <property type="component" value="Unplaced"/>
</dbReference>
<keyword evidence="8" id="KW-1185">Reference proteome</keyword>
<dbReference type="SUPFAM" id="SSF48371">
    <property type="entry name" value="ARM repeat"/>
    <property type="match status" value="2"/>
</dbReference>
<dbReference type="GO" id="GO:0045943">
    <property type="term" value="P:positive regulation of transcription by RNA polymerase I"/>
    <property type="evidence" value="ECO:0007669"/>
    <property type="project" value="TreeGrafter"/>
</dbReference>
<dbReference type="PANTHER" id="PTHR13457:SF1">
    <property type="entry name" value="HEAT REPEAT-CONTAINING PROTEIN 1"/>
    <property type="match status" value="1"/>
</dbReference>
<dbReference type="Pfam" id="PF24477">
    <property type="entry name" value="ARM_At3g06530"/>
    <property type="match status" value="1"/>
</dbReference>
<dbReference type="InterPro" id="IPR012954">
    <property type="entry name" value="BP28_C_dom"/>
</dbReference>
<dbReference type="OrthoDB" id="31183at2759"/>
<comment type="subcellular location">
    <subcellularLocation>
        <location evidence="1">Nucleus</location>
        <location evidence="1">Nucleolus</location>
    </subcellularLocation>
</comment>
<evidence type="ECO:0000256" key="6">
    <source>
        <dbReference type="ARBA" id="ARBA00023274"/>
    </source>
</evidence>
<dbReference type="Pfam" id="PF08146">
    <property type="entry name" value="BP28CT"/>
    <property type="match status" value="1"/>
</dbReference>
<dbReference type="GO" id="GO:0030515">
    <property type="term" value="F:snoRNA binding"/>
    <property type="evidence" value="ECO:0007669"/>
    <property type="project" value="TreeGrafter"/>
</dbReference>
<evidence type="ECO:0000259" key="7">
    <source>
        <dbReference type="SMART" id="SM01036"/>
    </source>
</evidence>
<dbReference type="GO" id="GO:0034455">
    <property type="term" value="C:t-UTP complex"/>
    <property type="evidence" value="ECO:0007669"/>
    <property type="project" value="TreeGrafter"/>
</dbReference>
<keyword evidence="3" id="KW-0690">Ribosome biogenesis</keyword>
<keyword evidence="4" id="KW-0698">rRNA processing</keyword>
<dbReference type="PANTHER" id="PTHR13457">
    <property type="entry name" value="BAP28"/>
    <property type="match status" value="1"/>
</dbReference>
<dbReference type="GO" id="GO:0000462">
    <property type="term" value="P:maturation of SSU-rRNA from tricistronic rRNA transcript (SSU-rRNA, 5.8S rRNA, LSU-rRNA)"/>
    <property type="evidence" value="ECO:0007669"/>
    <property type="project" value="TreeGrafter"/>
</dbReference>
<dbReference type="SMART" id="SM01036">
    <property type="entry name" value="BP28CT"/>
    <property type="match status" value="1"/>
</dbReference>
<dbReference type="InterPro" id="IPR040191">
    <property type="entry name" value="UTP10"/>
</dbReference>
<dbReference type="Gene3D" id="1.25.10.10">
    <property type="entry name" value="Leucine-rich Repeat Variant"/>
    <property type="match status" value="2"/>
</dbReference>
<evidence type="ECO:0000256" key="1">
    <source>
        <dbReference type="ARBA" id="ARBA00004604"/>
    </source>
</evidence>
<dbReference type="FunCoup" id="A0A6I9UP26">
    <property type="interactions" value="3372"/>
</dbReference>
<dbReference type="Pfam" id="PF12397">
    <property type="entry name" value="U3snoRNP10"/>
    <property type="match status" value="1"/>
</dbReference>